<dbReference type="PROSITE" id="PS51706">
    <property type="entry name" value="G_ENGB"/>
    <property type="match status" value="1"/>
</dbReference>
<evidence type="ECO:0000256" key="2">
    <source>
        <dbReference type="ARBA" id="ARBA00009638"/>
    </source>
</evidence>
<dbReference type="SUPFAM" id="SSF52540">
    <property type="entry name" value="P-loop containing nucleoside triphosphate hydrolases"/>
    <property type="match status" value="1"/>
</dbReference>
<sequence>MPVKQAEFFVSNSDPAKCPKPDRPEYAFIGRSNVGKSSLINMLTGRSSLAKISGKPGKTQLINHFLIDNEWYLVDLPGYGYAQVSKSEREKFAALIDGYLTSRPNLLCIFVLVDSRIEPQKLDLDFMSNLGERGLPFVVVFTKTEKLGPTKLQTTLETYRSKLLEDWEEAPDFFVTSAITSVGREDILSFIRPLNEGYLKEQKSERMKGRKTGK</sequence>
<dbReference type="InterPro" id="IPR006073">
    <property type="entry name" value="GTP-bd"/>
</dbReference>
<dbReference type="AlphaFoldDB" id="A0A7K1S607"/>
<evidence type="ECO:0000256" key="8">
    <source>
        <dbReference type="ARBA" id="ARBA00023210"/>
    </source>
</evidence>
<keyword evidence="6" id="KW-0460">Magnesium</keyword>
<name>A0A7K1S607_9BACT</name>
<dbReference type="Pfam" id="PF01926">
    <property type="entry name" value="MMR_HSR1"/>
    <property type="match status" value="1"/>
</dbReference>
<keyword evidence="9 10" id="KW-0131">Cell cycle</keyword>
<dbReference type="Proteomes" id="UP000436006">
    <property type="component" value="Unassembled WGS sequence"/>
</dbReference>
<evidence type="ECO:0000313" key="12">
    <source>
        <dbReference type="EMBL" id="MVM29253.1"/>
    </source>
</evidence>
<feature type="domain" description="EngB-type G" evidence="11">
    <location>
        <begin position="22"/>
        <end position="197"/>
    </location>
</feature>
<keyword evidence="3 10" id="KW-0132">Cell division</keyword>
<comment type="similarity">
    <text evidence="2 10">Belongs to the TRAFAC class TrmE-Era-EngA-EngB-Septin-like GTPase superfamily. EngB GTPase family.</text>
</comment>
<evidence type="ECO:0000256" key="9">
    <source>
        <dbReference type="ARBA" id="ARBA00023306"/>
    </source>
</evidence>
<dbReference type="InterPro" id="IPR030393">
    <property type="entry name" value="G_ENGB_dom"/>
</dbReference>
<evidence type="ECO:0000313" key="13">
    <source>
        <dbReference type="Proteomes" id="UP000436006"/>
    </source>
</evidence>
<dbReference type="InterPro" id="IPR027417">
    <property type="entry name" value="P-loop_NTPase"/>
</dbReference>
<comment type="function">
    <text evidence="10">Necessary for normal cell division and for the maintenance of normal septation.</text>
</comment>
<keyword evidence="5 10" id="KW-0547">Nucleotide-binding</keyword>
<dbReference type="HAMAP" id="MF_00321">
    <property type="entry name" value="GTPase_EngB"/>
    <property type="match status" value="1"/>
</dbReference>
<evidence type="ECO:0000256" key="6">
    <source>
        <dbReference type="ARBA" id="ARBA00022842"/>
    </source>
</evidence>
<dbReference type="NCBIfam" id="TIGR03598">
    <property type="entry name" value="GTPase_YsxC"/>
    <property type="match status" value="1"/>
</dbReference>
<keyword evidence="4" id="KW-0479">Metal-binding</keyword>
<keyword evidence="7 10" id="KW-0342">GTP-binding</keyword>
<keyword evidence="8 10" id="KW-0717">Septation</keyword>
<evidence type="ECO:0000256" key="3">
    <source>
        <dbReference type="ARBA" id="ARBA00022618"/>
    </source>
</evidence>
<protein>
    <recommendedName>
        <fullName evidence="10">Probable GTP-binding protein EngB</fullName>
    </recommendedName>
</protein>
<dbReference type="Gene3D" id="3.40.50.300">
    <property type="entry name" value="P-loop containing nucleotide triphosphate hydrolases"/>
    <property type="match status" value="1"/>
</dbReference>
<dbReference type="CDD" id="cd01876">
    <property type="entry name" value="YihA_EngB"/>
    <property type="match status" value="1"/>
</dbReference>
<evidence type="ECO:0000256" key="4">
    <source>
        <dbReference type="ARBA" id="ARBA00022723"/>
    </source>
</evidence>
<dbReference type="EMBL" id="WPIN01000002">
    <property type="protein sequence ID" value="MVM29253.1"/>
    <property type="molecule type" value="Genomic_DNA"/>
</dbReference>
<evidence type="ECO:0000256" key="1">
    <source>
        <dbReference type="ARBA" id="ARBA00001946"/>
    </source>
</evidence>
<reference evidence="12 13" key="1">
    <citation type="submission" date="2019-12" db="EMBL/GenBank/DDBJ databases">
        <title>Spirosoma sp. HMF4905 genome sequencing and assembly.</title>
        <authorList>
            <person name="Kang H."/>
            <person name="Cha I."/>
            <person name="Kim H."/>
            <person name="Joh K."/>
        </authorList>
    </citation>
    <scope>NUCLEOTIDE SEQUENCE [LARGE SCALE GENOMIC DNA]</scope>
    <source>
        <strain evidence="12 13">HMF4905</strain>
    </source>
</reference>
<comment type="caution">
    <text evidence="12">The sequence shown here is derived from an EMBL/GenBank/DDBJ whole genome shotgun (WGS) entry which is preliminary data.</text>
</comment>
<organism evidence="12 13">
    <name type="scientific">Spirosoma arboris</name>
    <dbReference type="NCBI Taxonomy" id="2682092"/>
    <lineage>
        <taxon>Bacteria</taxon>
        <taxon>Pseudomonadati</taxon>
        <taxon>Bacteroidota</taxon>
        <taxon>Cytophagia</taxon>
        <taxon>Cytophagales</taxon>
        <taxon>Cytophagaceae</taxon>
        <taxon>Spirosoma</taxon>
    </lineage>
</organism>
<evidence type="ECO:0000259" key="11">
    <source>
        <dbReference type="PROSITE" id="PS51706"/>
    </source>
</evidence>
<proteinExistence type="inferred from homology"/>
<gene>
    <name evidence="10" type="primary">engB</name>
    <name evidence="12" type="ORF">GO755_04350</name>
</gene>
<dbReference type="RefSeq" id="WP_157583464.1">
    <property type="nucleotide sequence ID" value="NZ_WPIN01000002.1"/>
</dbReference>
<accession>A0A7K1S607</accession>
<dbReference type="GO" id="GO:0005525">
    <property type="term" value="F:GTP binding"/>
    <property type="evidence" value="ECO:0007669"/>
    <property type="project" value="UniProtKB-UniRule"/>
</dbReference>
<evidence type="ECO:0000256" key="5">
    <source>
        <dbReference type="ARBA" id="ARBA00022741"/>
    </source>
</evidence>
<dbReference type="PANTHER" id="PTHR11649">
    <property type="entry name" value="MSS1/TRME-RELATED GTP-BINDING PROTEIN"/>
    <property type="match status" value="1"/>
</dbReference>
<dbReference type="InterPro" id="IPR019987">
    <property type="entry name" value="GTP-bd_ribosome_bio_YsxC"/>
</dbReference>
<comment type="cofactor">
    <cofactor evidence="1">
        <name>Mg(2+)</name>
        <dbReference type="ChEBI" id="CHEBI:18420"/>
    </cofactor>
</comment>
<dbReference type="PANTHER" id="PTHR11649:SF13">
    <property type="entry name" value="ENGB-TYPE G DOMAIN-CONTAINING PROTEIN"/>
    <property type="match status" value="1"/>
</dbReference>
<keyword evidence="13" id="KW-1185">Reference proteome</keyword>
<dbReference type="GO" id="GO:0046872">
    <property type="term" value="F:metal ion binding"/>
    <property type="evidence" value="ECO:0007669"/>
    <property type="project" value="UniProtKB-KW"/>
</dbReference>
<evidence type="ECO:0000256" key="7">
    <source>
        <dbReference type="ARBA" id="ARBA00023134"/>
    </source>
</evidence>
<evidence type="ECO:0000256" key="10">
    <source>
        <dbReference type="HAMAP-Rule" id="MF_00321"/>
    </source>
</evidence>
<dbReference type="GO" id="GO:0000917">
    <property type="term" value="P:division septum assembly"/>
    <property type="evidence" value="ECO:0007669"/>
    <property type="project" value="UniProtKB-KW"/>
</dbReference>